<keyword evidence="4" id="KW-1185">Reference proteome</keyword>
<accession>A0A165SKU8</accession>
<dbReference type="EMBL" id="KV429042">
    <property type="protein sequence ID" value="KZT72144.1"/>
    <property type="molecule type" value="Genomic_DNA"/>
</dbReference>
<feature type="transmembrane region" description="Helical" evidence="1">
    <location>
        <begin position="177"/>
        <end position="198"/>
    </location>
</feature>
<proteinExistence type="predicted"/>
<feature type="transmembrane region" description="Helical" evidence="1">
    <location>
        <begin position="100"/>
        <end position="123"/>
    </location>
</feature>
<feature type="transmembrane region" description="Helical" evidence="1">
    <location>
        <begin position="55"/>
        <end position="80"/>
    </location>
</feature>
<evidence type="ECO:0000313" key="4">
    <source>
        <dbReference type="Proteomes" id="UP000076727"/>
    </source>
</evidence>
<feature type="transmembrane region" description="Helical" evidence="1">
    <location>
        <begin position="245"/>
        <end position="262"/>
    </location>
</feature>
<dbReference type="Pfam" id="PF20151">
    <property type="entry name" value="DUF6533"/>
    <property type="match status" value="1"/>
</dbReference>
<feature type="transmembrane region" description="Helical" evidence="1">
    <location>
        <begin position="219"/>
        <end position="239"/>
    </location>
</feature>
<organism evidence="3 4">
    <name type="scientific">Daedalea quercina L-15889</name>
    <dbReference type="NCBI Taxonomy" id="1314783"/>
    <lineage>
        <taxon>Eukaryota</taxon>
        <taxon>Fungi</taxon>
        <taxon>Dikarya</taxon>
        <taxon>Basidiomycota</taxon>
        <taxon>Agaricomycotina</taxon>
        <taxon>Agaricomycetes</taxon>
        <taxon>Polyporales</taxon>
        <taxon>Fomitopsis</taxon>
    </lineage>
</organism>
<evidence type="ECO:0000259" key="2">
    <source>
        <dbReference type="Pfam" id="PF20151"/>
    </source>
</evidence>
<dbReference type="OrthoDB" id="3251775at2759"/>
<gene>
    <name evidence="3" type="ORF">DAEQUDRAFT_763260</name>
</gene>
<dbReference type="AlphaFoldDB" id="A0A165SKU8"/>
<protein>
    <recommendedName>
        <fullName evidence="2">DUF6533 domain-containing protein</fullName>
    </recommendedName>
</protein>
<evidence type="ECO:0000313" key="3">
    <source>
        <dbReference type="EMBL" id="KZT72144.1"/>
    </source>
</evidence>
<reference evidence="3 4" key="1">
    <citation type="journal article" date="2016" name="Mol. Biol. Evol.">
        <title>Comparative Genomics of Early-Diverging Mushroom-Forming Fungi Provides Insights into the Origins of Lignocellulose Decay Capabilities.</title>
        <authorList>
            <person name="Nagy L.G."/>
            <person name="Riley R."/>
            <person name="Tritt A."/>
            <person name="Adam C."/>
            <person name="Daum C."/>
            <person name="Floudas D."/>
            <person name="Sun H."/>
            <person name="Yadav J.S."/>
            <person name="Pangilinan J."/>
            <person name="Larsson K.H."/>
            <person name="Matsuura K."/>
            <person name="Barry K."/>
            <person name="Labutti K."/>
            <person name="Kuo R."/>
            <person name="Ohm R.A."/>
            <person name="Bhattacharya S.S."/>
            <person name="Shirouzu T."/>
            <person name="Yoshinaga Y."/>
            <person name="Martin F.M."/>
            <person name="Grigoriev I.V."/>
            <person name="Hibbett D.S."/>
        </authorList>
    </citation>
    <scope>NUCLEOTIDE SEQUENCE [LARGE SCALE GENOMIC DNA]</scope>
    <source>
        <strain evidence="3 4">L-15889</strain>
    </source>
</reference>
<name>A0A165SKU8_9APHY</name>
<evidence type="ECO:0000256" key="1">
    <source>
        <dbReference type="SAM" id="Phobius"/>
    </source>
</evidence>
<dbReference type="Proteomes" id="UP000076727">
    <property type="component" value="Unassembled WGS sequence"/>
</dbReference>
<keyword evidence="1" id="KW-0812">Transmembrane</keyword>
<dbReference type="InterPro" id="IPR045340">
    <property type="entry name" value="DUF6533"/>
</dbReference>
<keyword evidence="1" id="KW-0472">Membrane</keyword>
<feature type="transmembrane region" description="Helical" evidence="1">
    <location>
        <begin position="135"/>
        <end position="157"/>
    </location>
</feature>
<keyword evidence="1" id="KW-1133">Transmembrane helix</keyword>
<sequence>MDVSALNDAFATRYLQAIGLTVLFYDHVLTFADEVRLVWFAPCSLAKYAFLFNRYLVLGTLITVACGACFILTLDATLVAKQWLSSMKPFLLGVLTGSSRVSMIAVISIGIANMLVLLRVVILWDERPAVLKLMVVAYAVSLVAQVTTIILTLLHILPGVTWSSVAGMCITSQSSHVIVAVWASPMLFELFVLISTALNAIDRPTSAQTPLVRALCSDGILYFISVSTLRALNVALAGASLSRSSFTLLGVFLVWAMTTTIINRSLLQFRVKQEPIHDDIALMERSTSPKGGSRSNNSSFDISKNLNIEIIEDNVAEVDAMWASRLEKSWHYK</sequence>
<feature type="domain" description="DUF6533" evidence="2">
    <location>
        <begin position="14"/>
        <end position="58"/>
    </location>
</feature>